<dbReference type="SMART" id="SM00382">
    <property type="entry name" value="AAA"/>
    <property type="match status" value="1"/>
</dbReference>
<dbReference type="PROSITE" id="PS00211">
    <property type="entry name" value="ABC_TRANSPORTER_1"/>
    <property type="match status" value="1"/>
</dbReference>
<evidence type="ECO:0000256" key="4">
    <source>
        <dbReference type="ARBA" id="ARBA00022741"/>
    </source>
</evidence>
<dbReference type="SUPFAM" id="SSF90123">
    <property type="entry name" value="ABC transporter transmembrane region"/>
    <property type="match status" value="1"/>
</dbReference>
<evidence type="ECO:0000256" key="9">
    <source>
        <dbReference type="ARBA" id="ARBA00041345"/>
    </source>
</evidence>
<evidence type="ECO:0000256" key="8">
    <source>
        <dbReference type="ARBA" id="ARBA00041009"/>
    </source>
</evidence>
<evidence type="ECO:0000313" key="24">
    <source>
        <dbReference type="Proteomes" id="UP000092124"/>
    </source>
</evidence>
<comment type="catalytic activity">
    <reaction evidence="12">
        <text>vincristine(in) + ATP + H2O = vincristine(out) + ADP + phosphate + H(+)</text>
        <dbReference type="Rhea" id="RHEA:60160"/>
        <dbReference type="ChEBI" id="CHEBI:15377"/>
        <dbReference type="ChEBI" id="CHEBI:15378"/>
        <dbReference type="ChEBI" id="CHEBI:30616"/>
        <dbReference type="ChEBI" id="CHEBI:43474"/>
        <dbReference type="ChEBI" id="CHEBI:143658"/>
        <dbReference type="ChEBI" id="CHEBI:456216"/>
    </reaction>
    <physiologicalReaction direction="left-to-right" evidence="12">
        <dbReference type="Rhea" id="RHEA:60161"/>
    </physiologicalReaction>
</comment>
<dbReference type="InterPro" id="IPR011527">
    <property type="entry name" value="ABC1_TM_dom"/>
</dbReference>
<evidence type="ECO:0000256" key="11">
    <source>
        <dbReference type="ARBA" id="ARBA00042274"/>
    </source>
</evidence>
<keyword evidence="6 20" id="KW-1133">Transmembrane helix</keyword>
<feature type="transmembrane region" description="Helical" evidence="20">
    <location>
        <begin position="614"/>
        <end position="636"/>
    </location>
</feature>
<dbReference type="GO" id="GO:0008559">
    <property type="term" value="F:ABC-type xenobiotic transporter activity"/>
    <property type="evidence" value="ECO:0007669"/>
    <property type="project" value="TreeGrafter"/>
</dbReference>
<feature type="transmembrane region" description="Helical" evidence="20">
    <location>
        <begin position="587"/>
        <end position="608"/>
    </location>
</feature>
<dbReference type="PROSITE" id="PS50893">
    <property type="entry name" value="ABC_TRANSPORTER_2"/>
    <property type="match status" value="1"/>
</dbReference>
<feature type="transmembrane region" description="Helical" evidence="20">
    <location>
        <begin position="410"/>
        <end position="431"/>
    </location>
</feature>
<evidence type="ECO:0000256" key="2">
    <source>
        <dbReference type="ARBA" id="ARBA00022448"/>
    </source>
</evidence>
<dbReference type="Pfam" id="PF00005">
    <property type="entry name" value="ABC_tran"/>
    <property type="match status" value="2"/>
</dbReference>
<feature type="non-terminal residue" evidence="23">
    <location>
        <position position="768"/>
    </location>
</feature>
<keyword evidence="2" id="KW-0813">Transport</keyword>
<dbReference type="Proteomes" id="UP000092124">
    <property type="component" value="Unassembled WGS sequence"/>
</dbReference>
<name>A0A1A6H1V4_NEOLE</name>
<evidence type="ECO:0000256" key="13">
    <source>
        <dbReference type="ARBA" id="ARBA00047354"/>
    </source>
</evidence>
<evidence type="ECO:0000259" key="21">
    <source>
        <dbReference type="PROSITE" id="PS50893"/>
    </source>
</evidence>
<comment type="catalytic activity">
    <reaction evidence="17">
        <text>prostaglandin A2-S-(S)-glutathione(in) + ATP + H2O = prostaglandin A2-S-(S)-glutathione(out) + ADP + phosphate + H(+)</text>
        <dbReference type="Rhea" id="RHEA:81699"/>
        <dbReference type="ChEBI" id="CHEBI:15377"/>
        <dbReference type="ChEBI" id="CHEBI:15378"/>
        <dbReference type="ChEBI" id="CHEBI:30616"/>
        <dbReference type="ChEBI" id="CHEBI:43474"/>
        <dbReference type="ChEBI" id="CHEBI:133769"/>
        <dbReference type="ChEBI" id="CHEBI:456216"/>
    </reaction>
    <physiologicalReaction direction="left-to-right" evidence="17">
        <dbReference type="Rhea" id="RHEA:81700"/>
    </physiologicalReaction>
</comment>
<dbReference type="InterPro" id="IPR003439">
    <property type="entry name" value="ABC_transporter-like_ATP-bd"/>
</dbReference>
<comment type="catalytic activity">
    <reaction evidence="16">
        <text>daunorubicin(in) + ATP + H2O = daunorubicin(out) + ADP + phosphate + H(+)</text>
        <dbReference type="Rhea" id="RHEA:33147"/>
        <dbReference type="ChEBI" id="CHEBI:15377"/>
        <dbReference type="ChEBI" id="CHEBI:15378"/>
        <dbReference type="ChEBI" id="CHEBI:30616"/>
        <dbReference type="ChEBI" id="CHEBI:43474"/>
        <dbReference type="ChEBI" id="CHEBI:64677"/>
        <dbReference type="ChEBI" id="CHEBI:456216"/>
    </reaction>
    <physiologicalReaction direction="left-to-right" evidence="16">
        <dbReference type="Rhea" id="RHEA:33148"/>
    </physiologicalReaction>
</comment>
<comment type="catalytic activity">
    <reaction evidence="14">
        <text>17beta-estradiol 17-O-(beta-D-glucuronate)(in) + ATP + H2O = 17beta-estradiol 17-O-(beta-D-glucuronate)(out) + ADP + phosphate + H(+)</text>
        <dbReference type="Rhea" id="RHEA:60128"/>
        <dbReference type="ChEBI" id="CHEBI:15377"/>
        <dbReference type="ChEBI" id="CHEBI:15378"/>
        <dbReference type="ChEBI" id="CHEBI:30616"/>
        <dbReference type="ChEBI" id="CHEBI:43474"/>
        <dbReference type="ChEBI" id="CHEBI:82961"/>
        <dbReference type="ChEBI" id="CHEBI:456216"/>
    </reaction>
    <physiologicalReaction direction="left-to-right" evidence="14">
        <dbReference type="Rhea" id="RHEA:60129"/>
    </physiologicalReaction>
</comment>
<evidence type="ECO:0000259" key="22">
    <source>
        <dbReference type="PROSITE" id="PS50929"/>
    </source>
</evidence>
<evidence type="ECO:0000313" key="23">
    <source>
        <dbReference type="EMBL" id="OBS72249.1"/>
    </source>
</evidence>
<evidence type="ECO:0000256" key="17">
    <source>
        <dbReference type="ARBA" id="ARBA00049901"/>
    </source>
</evidence>
<dbReference type="Gene3D" id="1.20.1560.10">
    <property type="entry name" value="ABC transporter type 1, transmembrane domain"/>
    <property type="match status" value="2"/>
</dbReference>
<evidence type="ECO:0000256" key="12">
    <source>
        <dbReference type="ARBA" id="ARBA00047331"/>
    </source>
</evidence>
<dbReference type="STRING" id="56216.A0A1A6H1V4"/>
<evidence type="ECO:0000256" key="19">
    <source>
        <dbReference type="ARBA" id="ARBA00049921"/>
    </source>
</evidence>
<feature type="domain" description="ABC transmembrane type-1" evidence="22">
    <location>
        <begin position="507"/>
        <end position="644"/>
    </location>
</feature>
<reference evidence="23 24" key="1">
    <citation type="submission" date="2016-06" db="EMBL/GenBank/DDBJ databases">
        <title>The Draft Genome Sequence and Annotation of the Desert Woodrat Neotoma lepida.</title>
        <authorList>
            <person name="Campbell M."/>
            <person name="Oakeson K.F."/>
            <person name="Yandell M."/>
            <person name="Halpert J.R."/>
            <person name="Dearing D."/>
        </authorList>
    </citation>
    <scope>NUCLEOTIDE SEQUENCE [LARGE SCALE GENOMIC DNA]</scope>
    <source>
        <strain evidence="23">417</strain>
        <tissue evidence="23">Liver</tissue>
    </source>
</reference>
<organism evidence="23 24">
    <name type="scientific">Neotoma lepida</name>
    <name type="common">Desert woodrat</name>
    <dbReference type="NCBI Taxonomy" id="56216"/>
    <lineage>
        <taxon>Eukaryota</taxon>
        <taxon>Metazoa</taxon>
        <taxon>Chordata</taxon>
        <taxon>Craniata</taxon>
        <taxon>Vertebrata</taxon>
        <taxon>Euteleostomi</taxon>
        <taxon>Mammalia</taxon>
        <taxon>Eutheria</taxon>
        <taxon>Euarchontoglires</taxon>
        <taxon>Glires</taxon>
        <taxon>Rodentia</taxon>
        <taxon>Myomorpha</taxon>
        <taxon>Muroidea</taxon>
        <taxon>Cricetidae</taxon>
        <taxon>Neotominae</taxon>
        <taxon>Neotoma</taxon>
    </lineage>
</organism>
<dbReference type="CDD" id="cd03250">
    <property type="entry name" value="ABCC_MRP_domain1"/>
    <property type="match status" value="1"/>
</dbReference>
<evidence type="ECO:0000256" key="1">
    <source>
        <dbReference type="ARBA" id="ARBA00004370"/>
    </source>
</evidence>
<dbReference type="PANTHER" id="PTHR24223">
    <property type="entry name" value="ATP-BINDING CASSETTE SUB-FAMILY C"/>
    <property type="match status" value="1"/>
</dbReference>
<evidence type="ECO:0000256" key="5">
    <source>
        <dbReference type="ARBA" id="ARBA00022840"/>
    </source>
</evidence>
<accession>A0A1A6H1V4</accession>
<dbReference type="OrthoDB" id="6500128at2759"/>
<proteinExistence type="predicted"/>
<evidence type="ECO:0000256" key="16">
    <source>
        <dbReference type="ARBA" id="ARBA00048825"/>
    </source>
</evidence>
<keyword evidence="3 20" id="KW-0812">Transmembrane</keyword>
<evidence type="ECO:0000256" key="10">
    <source>
        <dbReference type="ARBA" id="ARBA00041913"/>
    </source>
</evidence>
<dbReference type="PANTHER" id="PTHR24223:SF241">
    <property type="entry name" value="MULTIDRUG RESISTANCE-ASSOCIATED PROTEIN 1"/>
    <property type="match status" value="1"/>
</dbReference>
<dbReference type="InterPro" id="IPR050173">
    <property type="entry name" value="ABC_transporter_C-like"/>
</dbReference>
<dbReference type="InterPro" id="IPR027417">
    <property type="entry name" value="P-loop_NTPase"/>
</dbReference>
<feature type="non-terminal residue" evidence="23">
    <location>
        <position position="1"/>
    </location>
</feature>
<dbReference type="FunFam" id="3.40.50.300:FF:002586">
    <property type="entry name" value="Putative abc transporter c family member"/>
    <property type="match status" value="1"/>
</dbReference>
<keyword evidence="7 20" id="KW-0472">Membrane</keyword>
<keyword evidence="24" id="KW-1185">Reference proteome</keyword>
<dbReference type="SUPFAM" id="SSF52540">
    <property type="entry name" value="P-loop containing nucleoside triphosphate hydrolases"/>
    <property type="match status" value="2"/>
</dbReference>
<comment type="catalytic activity">
    <reaction evidence="15">
        <text>2',3'-cGAMP(in) + ATP + H2O = 2',3'-cGAMP(out) + ADP + phosphate + H(+)</text>
        <dbReference type="Rhea" id="RHEA:74887"/>
        <dbReference type="ChEBI" id="CHEBI:15377"/>
        <dbReference type="ChEBI" id="CHEBI:15378"/>
        <dbReference type="ChEBI" id="CHEBI:30616"/>
        <dbReference type="ChEBI" id="CHEBI:43474"/>
        <dbReference type="ChEBI" id="CHEBI:143093"/>
        <dbReference type="ChEBI" id="CHEBI:456216"/>
    </reaction>
</comment>
<comment type="catalytic activity">
    <reaction evidence="19">
        <text>S-[(2E,6E,10E)-geranylgeranyl]-L-glutathione(in) + ATP + H2O = S-[(2E,6E,10E)-geranylgeranyl]-L-glutathione(out) + ADP + phosphate + H(+)</text>
        <dbReference type="Rhea" id="RHEA:81611"/>
        <dbReference type="ChEBI" id="CHEBI:15377"/>
        <dbReference type="ChEBI" id="CHEBI:15378"/>
        <dbReference type="ChEBI" id="CHEBI:30616"/>
        <dbReference type="ChEBI" id="CHEBI:43474"/>
        <dbReference type="ChEBI" id="CHEBI:156326"/>
        <dbReference type="ChEBI" id="CHEBI:456216"/>
    </reaction>
    <physiologicalReaction direction="left-to-right" evidence="19">
        <dbReference type="Rhea" id="RHEA:81612"/>
    </physiologicalReaction>
</comment>
<evidence type="ECO:0000256" key="3">
    <source>
        <dbReference type="ARBA" id="ARBA00022692"/>
    </source>
</evidence>
<dbReference type="PROSITE" id="PS50929">
    <property type="entry name" value="ABC_TM1F"/>
    <property type="match status" value="1"/>
</dbReference>
<dbReference type="AlphaFoldDB" id="A0A1A6H1V4"/>
<evidence type="ECO:0000256" key="7">
    <source>
        <dbReference type="ARBA" id="ARBA00023136"/>
    </source>
</evidence>
<dbReference type="GO" id="GO:0034634">
    <property type="term" value="F:glutathione transmembrane transporter activity"/>
    <property type="evidence" value="ECO:0007669"/>
    <property type="project" value="TreeGrafter"/>
</dbReference>
<comment type="catalytic activity">
    <reaction evidence="18">
        <text>prostaglandin A2-S-(R)-glutathione(in) + ATP + H2O = prostaglandin A2-S-(R)-glutathione(out) + ADP + phosphate + H(+)</text>
        <dbReference type="Rhea" id="RHEA:81695"/>
        <dbReference type="ChEBI" id="CHEBI:15377"/>
        <dbReference type="ChEBI" id="CHEBI:15378"/>
        <dbReference type="ChEBI" id="CHEBI:30616"/>
        <dbReference type="ChEBI" id="CHEBI:43474"/>
        <dbReference type="ChEBI" id="CHEBI:133768"/>
        <dbReference type="ChEBI" id="CHEBI:456216"/>
    </reaction>
    <physiologicalReaction direction="left-to-right" evidence="18">
        <dbReference type="Rhea" id="RHEA:81696"/>
    </physiologicalReaction>
</comment>
<evidence type="ECO:0000256" key="6">
    <source>
        <dbReference type="ARBA" id="ARBA00022989"/>
    </source>
</evidence>
<keyword evidence="4" id="KW-0547">Nucleotide-binding</keyword>
<evidence type="ECO:0000256" key="20">
    <source>
        <dbReference type="SAM" id="Phobius"/>
    </source>
</evidence>
<sequence length="768" mass="84894">GGATVTPSFNTLPCLQVALSTFAVYVTVDESNILDAKKAFVSLALFNILRFPLNILPMVISSIVQASVSLKRLRIFLSHEELEPDSIERWSIKDGGCLSSTHFGSLSWPLQDPQDPGINFSIPEGALVAVVGQVGCGKSSLLSALLAEMDKVEGHVALKGSVAYVPQQAWIQNDSLRENILFGHPLKERYYKAVLEACALLPDLEILPSRDRTEIGEKGVNLSGGQKQRVSLARAVYCNSDIYLLDDPLSAVDAHVGKHIFEKVVGPMGLLKNKTRILVTHGISYLPQVDVIIVMSGGKISEMGSYQELLDRDGAFAEFLRTYASAEQDLASEDDSKDGRGDFQELALIIAAYGRVLPVPWGCQWFREGVKASGEWDAGDSGETPSEVPEMGPDTLGFVSQYVIVQLSVYWDYMKAIGLFISFLSIFLFLCNHVSALASNYWLSLWTDDHPTVNGTQEYRTFRLSVYGALGILQVHQVSSPSPVFWSLEVSAMSSFSQYTPGGWDEGLALILCLSPPQRFYVASSRQLKRLESVSRSPVYSHFNETLLGVSVIRAFEEQERFIRQSDLKVDENQKAYYPSIVANRWLAVRLECVGNCIVLFAALFAVISRHSLSAGLVGLSVSYSLQITSYLNWLVRMSSEMETNIVAVERLKEYSETEKEETAPPSTWPHSGRVEFRDYCLRYREDLDLVLKNINVIIEGGEKVGIVGRTGAGKSSLTLGLFRINESAEGEIIIDGVNIAKIGLHNLRFKITIIPQTSHRVHALEGL</sequence>
<dbReference type="EMBL" id="LZPO01055149">
    <property type="protein sequence ID" value="OBS72249.1"/>
    <property type="molecule type" value="Genomic_DNA"/>
</dbReference>
<comment type="catalytic activity">
    <reaction evidence="13">
        <text>sphing-4-enine 1-phosphate(in) + ATP + H2O = sphing-4-enine 1-phosphate(out) + ADP + phosphate + H(+)</text>
        <dbReference type="Rhea" id="RHEA:38951"/>
        <dbReference type="ChEBI" id="CHEBI:15377"/>
        <dbReference type="ChEBI" id="CHEBI:15378"/>
        <dbReference type="ChEBI" id="CHEBI:30616"/>
        <dbReference type="ChEBI" id="CHEBI:43474"/>
        <dbReference type="ChEBI" id="CHEBI:60119"/>
        <dbReference type="ChEBI" id="CHEBI:456216"/>
    </reaction>
    <physiologicalReaction direction="left-to-right" evidence="13">
        <dbReference type="Rhea" id="RHEA:38952"/>
    </physiologicalReaction>
</comment>
<dbReference type="GO" id="GO:0005524">
    <property type="term" value="F:ATP binding"/>
    <property type="evidence" value="ECO:0007669"/>
    <property type="project" value="UniProtKB-KW"/>
</dbReference>
<dbReference type="Pfam" id="PF00664">
    <property type="entry name" value="ABC_membrane"/>
    <property type="match status" value="1"/>
</dbReference>
<dbReference type="GO" id="GO:0016323">
    <property type="term" value="C:basolateral plasma membrane"/>
    <property type="evidence" value="ECO:0007669"/>
    <property type="project" value="TreeGrafter"/>
</dbReference>
<protein>
    <recommendedName>
        <fullName evidence="8">Multidrug resistance-associated protein 1</fullName>
    </recommendedName>
    <alternativeName>
        <fullName evidence="11">ATP-binding cassette sub-family C member 1</fullName>
    </alternativeName>
    <alternativeName>
        <fullName evidence="10">Glutathione-S-conjugate-translocating ATPase ABCC1</fullName>
    </alternativeName>
    <alternativeName>
        <fullName evidence="9">Leukotriene C(4) transporter</fullName>
    </alternativeName>
</protein>
<dbReference type="InterPro" id="IPR036640">
    <property type="entry name" value="ABC1_TM_sf"/>
</dbReference>
<keyword evidence="5" id="KW-0067">ATP-binding</keyword>
<evidence type="ECO:0000256" key="15">
    <source>
        <dbReference type="ARBA" id="ARBA00048171"/>
    </source>
</evidence>
<comment type="subcellular location">
    <subcellularLocation>
        <location evidence="1">Membrane</location>
    </subcellularLocation>
</comment>
<comment type="caution">
    <text evidence="23">The sequence shown here is derived from an EMBL/GenBank/DDBJ whole genome shotgun (WGS) entry which is preliminary data.</text>
</comment>
<dbReference type="FunFam" id="3.40.50.300:FF:000293">
    <property type="entry name" value="ATP binding cassette subfamily C member 1"/>
    <property type="match status" value="1"/>
</dbReference>
<dbReference type="CDD" id="cd18603">
    <property type="entry name" value="ABC_6TM_MRP1_2_3_6_D2_like"/>
    <property type="match status" value="1"/>
</dbReference>
<dbReference type="InterPro" id="IPR003593">
    <property type="entry name" value="AAA+_ATPase"/>
</dbReference>
<evidence type="ECO:0000256" key="14">
    <source>
        <dbReference type="ARBA" id="ARBA00047576"/>
    </source>
</evidence>
<feature type="domain" description="ABC transporter" evidence="21">
    <location>
        <begin position="98"/>
        <end position="322"/>
    </location>
</feature>
<gene>
    <name evidence="23" type="ORF">A6R68_13180</name>
</gene>
<evidence type="ECO:0000256" key="18">
    <source>
        <dbReference type="ARBA" id="ARBA00049910"/>
    </source>
</evidence>
<dbReference type="Gene3D" id="3.40.50.300">
    <property type="entry name" value="P-loop containing nucleotide triphosphate hydrolases"/>
    <property type="match status" value="2"/>
</dbReference>
<dbReference type="InterPro" id="IPR017871">
    <property type="entry name" value="ABC_transporter-like_CS"/>
</dbReference>
<dbReference type="GO" id="GO:0016887">
    <property type="term" value="F:ATP hydrolysis activity"/>
    <property type="evidence" value="ECO:0007669"/>
    <property type="project" value="InterPro"/>
</dbReference>